<sequence length="406" mass="41287">MDFARIFTRARNILTTPRTEWPVAAAEPATVGGLYAGYIALVAALPALAGFVKGSLIGYGAFGVSVRTPLGMGLAGMLLRYALSLAVAYLVALLVDALAGTFGARKDLVQALKTVAYAWTAAWIAGIGVTVPWLGWLIALAGAVYAVYLLYLGLPHTMRCPPEKAGGYAALTVVVAIVLSWLVGLVVAGVVGAAALTGGAMHAAADGSGVTLDRDSALGRLAAVGEQAAQAGKQLEAAQQADGGATAGQPAGGGAALPTGQLKALLPDSLPGLARISLSAERNGAIGLQVAEAEAEYGDGGGQRIALQVADTGGARGLVAMAAAMAPEQERQTGHGYEKTYRDGDRLVHEAWDDADKSGEFSVVVGRRFTVKASGRVDGIDRLRQAVASVDLAKLESLGNQGAASN</sequence>
<dbReference type="InterPro" id="IPR006977">
    <property type="entry name" value="Yip1_dom"/>
</dbReference>
<name>A0A316IHD6_9GAMM</name>
<dbReference type="Pfam" id="PF04893">
    <property type="entry name" value="Yip1"/>
    <property type="match status" value="1"/>
</dbReference>
<comment type="caution">
    <text evidence="7">The sequence shown here is derived from an EMBL/GenBank/DDBJ whole genome shotgun (WGS) entry which is preliminary data.</text>
</comment>
<evidence type="ECO:0000256" key="3">
    <source>
        <dbReference type="ARBA" id="ARBA00022989"/>
    </source>
</evidence>
<evidence type="ECO:0000259" key="6">
    <source>
        <dbReference type="Pfam" id="PF04893"/>
    </source>
</evidence>
<keyword evidence="2 5" id="KW-0812">Transmembrane</keyword>
<dbReference type="Proteomes" id="UP000245812">
    <property type="component" value="Unassembled WGS sequence"/>
</dbReference>
<keyword evidence="8" id="KW-1185">Reference proteome</keyword>
<feature type="transmembrane region" description="Helical" evidence="5">
    <location>
        <begin position="38"/>
        <end position="61"/>
    </location>
</feature>
<dbReference type="RefSeq" id="WP_109723662.1">
    <property type="nucleotide sequence ID" value="NZ_MSZV01000051.1"/>
</dbReference>
<keyword evidence="4 5" id="KW-0472">Membrane</keyword>
<proteinExistence type="predicted"/>
<evidence type="ECO:0000256" key="2">
    <source>
        <dbReference type="ARBA" id="ARBA00022692"/>
    </source>
</evidence>
<reference evidence="7 8" key="1">
    <citation type="submission" date="2018-05" db="EMBL/GenBank/DDBJ databases">
        <title>Genomic Encyclopedia of Type Strains, Phase IV (KMG-IV): sequencing the most valuable type-strain genomes for metagenomic binning, comparative biology and taxonomic classification.</title>
        <authorList>
            <person name="Goeker M."/>
        </authorList>
    </citation>
    <scope>NUCLEOTIDE SEQUENCE [LARGE SCALE GENOMIC DNA]</scope>
    <source>
        <strain evidence="7 8">DSM 14263</strain>
    </source>
</reference>
<dbReference type="AlphaFoldDB" id="A0A316IHD6"/>
<organism evidence="7 8">
    <name type="scientific">Fulvimonas soli</name>
    <dbReference type="NCBI Taxonomy" id="155197"/>
    <lineage>
        <taxon>Bacteria</taxon>
        <taxon>Pseudomonadati</taxon>
        <taxon>Pseudomonadota</taxon>
        <taxon>Gammaproteobacteria</taxon>
        <taxon>Lysobacterales</taxon>
        <taxon>Rhodanobacteraceae</taxon>
        <taxon>Fulvimonas</taxon>
    </lineage>
</organism>
<feature type="transmembrane region" description="Helical" evidence="5">
    <location>
        <begin position="166"/>
        <end position="196"/>
    </location>
</feature>
<evidence type="ECO:0000313" key="7">
    <source>
        <dbReference type="EMBL" id="PWK86655.1"/>
    </source>
</evidence>
<evidence type="ECO:0000256" key="1">
    <source>
        <dbReference type="ARBA" id="ARBA00004141"/>
    </source>
</evidence>
<protein>
    <submittedName>
        <fullName evidence="7">Yip1-like protein</fullName>
    </submittedName>
</protein>
<accession>A0A316IHD6</accession>
<feature type="domain" description="Yip1" evidence="6">
    <location>
        <begin position="12"/>
        <end position="181"/>
    </location>
</feature>
<keyword evidence="3 5" id="KW-1133">Transmembrane helix</keyword>
<dbReference type="EMBL" id="QGHC01000007">
    <property type="protein sequence ID" value="PWK86655.1"/>
    <property type="molecule type" value="Genomic_DNA"/>
</dbReference>
<comment type="subcellular location">
    <subcellularLocation>
        <location evidence="1">Membrane</location>
        <topology evidence="1">Multi-pass membrane protein</topology>
    </subcellularLocation>
</comment>
<evidence type="ECO:0000313" key="8">
    <source>
        <dbReference type="Proteomes" id="UP000245812"/>
    </source>
</evidence>
<evidence type="ECO:0000256" key="5">
    <source>
        <dbReference type="SAM" id="Phobius"/>
    </source>
</evidence>
<gene>
    <name evidence="7" type="ORF">C7456_10746</name>
</gene>
<dbReference type="OrthoDB" id="9808452at2"/>
<feature type="transmembrane region" description="Helical" evidence="5">
    <location>
        <begin position="81"/>
        <end position="99"/>
    </location>
</feature>
<feature type="transmembrane region" description="Helical" evidence="5">
    <location>
        <begin position="111"/>
        <end position="129"/>
    </location>
</feature>
<dbReference type="GO" id="GO:0016020">
    <property type="term" value="C:membrane"/>
    <property type="evidence" value="ECO:0007669"/>
    <property type="project" value="UniProtKB-SubCell"/>
</dbReference>
<feature type="transmembrane region" description="Helical" evidence="5">
    <location>
        <begin position="135"/>
        <end position="154"/>
    </location>
</feature>
<evidence type="ECO:0000256" key="4">
    <source>
        <dbReference type="ARBA" id="ARBA00023136"/>
    </source>
</evidence>